<accession>A1AY38</accession>
<dbReference type="Proteomes" id="UP000000361">
    <property type="component" value="Chromosome 1"/>
</dbReference>
<proteinExistence type="predicted"/>
<dbReference type="EMBL" id="CP000489">
    <property type="protein sequence ID" value="ABL68182.1"/>
    <property type="molecule type" value="Genomic_DNA"/>
</dbReference>
<feature type="transmembrane region" description="Helical" evidence="1">
    <location>
        <begin position="25"/>
        <end position="44"/>
    </location>
</feature>
<dbReference type="AlphaFoldDB" id="A1AY38"/>
<evidence type="ECO:0000313" key="3">
    <source>
        <dbReference type="Proteomes" id="UP000000361"/>
    </source>
</evidence>
<protein>
    <submittedName>
        <fullName evidence="2">Uncharacterized protein</fullName>
    </submittedName>
</protein>
<evidence type="ECO:0000256" key="1">
    <source>
        <dbReference type="SAM" id="Phobius"/>
    </source>
</evidence>
<keyword evidence="1" id="KW-0472">Membrane</keyword>
<keyword evidence="1" id="KW-1133">Transmembrane helix</keyword>
<dbReference type="KEGG" id="pde:Pden_0065"/>
<gene>
    <name evidence="2" type="ordered locus">Pden_0065</name>
</gene>
<dbReference type="EnsemblBacteria" id="ABL68182">
    <property type="protein sequence ID" value="ABL68182"/>
    <property type="gene ID" value="Pden_0065"/>
</dbReference>
<keyword evidence="1" id="KW-0812">Transmembrane</keyword>
<organism evidence="2 3">
    <name type="scientific">Paracoccus denitrificans (strain Pd 1222)</name>
    <dbReference type="NCBI Taxonomy" id="318586"/>
    <lineage>
        <taxon>Bacteria</taxon>
        <taxon>Pseudomonadati</taxon>
        <taxon>Pseudomonadota</taxon>
        <taxon>Alphaproteobacteria</taxon>
        <taxon>Rhodobacterales</taxon>
        <taxon>Paracoccaceae</taxon>
        <taxon>Paracoccus</taxon>
    </lineage>
</organism>
<dbReference type="STRING" id="318586.Pden_0065"/>
<name>A1AY38_PARDP</name>
<evidence type="ECO:0000313" key="2">
    <source>
        <dbReference type="EMBL" id="ABL68182.1"/>
    </source>
</evidence>
<reference evidence="3" key="1">
    <citation type="submission" date="2006-12" db="EMBL/GenBank/DDBJ databases">
        <title>Complete sequence of chromosome 1 of Paracoccus denitrificans PD1222.</title>
        <authorList>
            <person name="Copeland A."/>
            <person name="Lucas S."/>
            <person name="Lapidus A."/>
            <person name="Barry K."/>
            <person name="Detter J.C."/>
            <person name="Glavina del Rio T."/>
            <person name="Hammon N."/>
            <person name="Israni S."/>
            <person name="Dalin E."/>
            <person name="Tice H."/>
            <person name="Pitluck S."/>
            <person name="Munk A.C."/>
            <person name="Brettin T."/>
            <person name="Bruce D."/>
            <person name="Han C."/>
            <person name="Tapia R."/>
            <person name="Gilna P."/>
            <person name="Schmutz J."/>
            <person name="Larimer F."/>
            <person name="Land M."/>
            <person name="Hauser L."/>
            <person name="Kyrpides N."/>
            <person name="Lykidis A."/>
            <person name="Spiro S."/>
            <person name="Richardson D.J."/>
            <person name="Moir J.W.B."/>
            <person name="Ferguson S.J."/>
            <person name="van Spanning R.J.M."/>
            <person name="Richardson P."/>
        </authorList>
    </citation>
    <scope>NUCLEOTIDE SEQUENCE [LARGE SCALE GENOMIC DNA]</scope>
    <source>
        <strain evidence="3">Pd 1222</strain>
    </source>
</reference>
<sequence>MVWFGALVDCWAGGVACWVCSEFPILFQLLIILCHFFEFCLLRVPGGRPKYPLTETTGRSERDGTRRWKVRFWRQSGNERPDGASLEWRNFRVFLSSAF</sequence>
<dbReference type="HOGENOM" id="CLU_2317659_0_0_5"/>
<keyword evidence="3" id="KW-1185">Reference proteome</keyword>